<accession>A0A8D8TCB0</accession>
<sequence length="111" mass="13238">MIDVHAFPLICDFKLSHPVKLSINSCTGKNQKDQINLQYVVIKKIYMTDSINYHSLPHLLFQNKNLRKNIKQTLVLRLVEEEEERRKKKGERRIRRRKKKKETILLLSCHG</sequence>
<protein>
    <submittedName>
        <fullName evidence="1">Uncharacterized protein</fullName>
    </submittedName>
</protein>
<dbReference type="EMBL" id="HBUF01273532">
    <property type="protein sequence ID" value="CAG6685825.1"/>
    <property type="molecule type" value="Transcribed_RNA"/>
</dbReference>
<proteinExistence type="predicted"/>
<evidence type="ECO:0000313" key="1">
    <source>
        <dbReference type="EMBL" id="CAG6685825.1"/>
    </source>
</evidence>
<organism evidence="1">
    <name type="scientific">Cacopsylla melanoneura</name>
    <dbReference type="NCBI Taxonomy" id="428564"/>
    <lineage>
        <taxon>Eukaryota</taxon>
        <taxon>Metazoa</taxon>
        <taxon>Ecdysozoa</taxon>
        <taxon>Arthropoda</taxon>
        <taxon>Hexapoda</taxon>
        <taxon>Insecta</taxon>
        <taxon>Pterygota</taxon>
        <taxon>Neoptera</taxon>
        <taxon>Paraneoptera</taxon>
        <taxon>Hemiptera</taxon>
        <taxon>Sternorrhyncha</taxon>
        <taxon>Psylloidea</taxon>
        <taxon>Psyllidae</taxon>
        <taxon>Psyllinae</taxon>
        <taxon>Cacopsylla</taxon>
    </lineage>
</organism>
<reference evidence="1" key="1">
    <citation type="submission" date="2021-05" db="EMBL/GenBank/DDBJ databases">
        <authorList>
            <person name="Alioto T."/>
            <person name="Alioto T."/>
            <person name="Gomez Garrido J."/>
        </authorList>
    </citation>
    <scope>NUCLEOTIDE SEQUENCE</scope>
</reference>
<name>A0A8D8TCB0_9HEMI</name>
<dbReference type="AlphaFoldDB" id="A0A8D8TCB0"/>